<accession>A0A838ZT35</accession>
<sequence length="232" mass="26333">MKYLFILFLFSSINFVSAQTNSEILLNHTWRLISFDNECFGFGPIEDGEFDPNNILLTFSEESGNLSFHTEMCQSIDGTVEMNDTEINFDITNTEGEECVNPINQNYEVGFQCAMNGEYDYTITEENGFYKLLVSNDIFMGAEFTTEVLNTNDLPSNSVSIYPNPVLDKLTIENPKLEIESIKITDASGKHIFQQSANAPKIEIDFTHYPKGVYFITIESKGKTKTEKVIKK</sequence>
<dbReference type="EMBL" id="JACDZE010000003">
    <property type="protein sequence ID" value="MBA5630109.1"/>
    <property type="molecule type" value="Genomic_DNA"/>
</dbReference>
<feature type="domain" description="Secretion system C-terminal sorting" evidence="3">
    <location>
        <begin position="161"/>
        <end position="230"/>
    </location>
</feature>
<dbReference type="AlphaFoldDB" id="A0A838ZT35"/>
<keyword evidence="5" id="KW-1185">Reference proteome</keyword>
<feature type="signal peptide" evidence="2">
    <location>
        <begin position="1"/>
        <end position="18"/>
    </location>
</feature>
<proteinExistence type="predicted"/>
<dbReference type="Pfam" id="PF18962">
    <property type="entry name" value="Por_Secre_tail"/>
    <property type="match status" value="1"/>
</dbReference>
<dbReference type="RefSeq" id="WP_182043714.1">
    <property type="nucleotide sequence ID" value="NZ_JACDZE010000003.1"/>
</dbReference>
<dbReference type="Proteomes" id="UP000552241">
    <property type="component" value="Unassembled WGS sequence"/>
</dbReference>
<dbReference type="NCBIfam" id="TIGR04183">
    <property type="entry name" value="Por_Secre_tail"/>
    <property type="match status" value="1"/>
</dbReference>
<organism evidence="4 5">
    <name type="scientific">Moheibacter lacus</name>
    <dbReference type="NCBI Taxonomy" id="2745851"/>
    <lineage>
        <taxon>Bacteria</taxon>
        <taxon>Pseudomonadati</taxon>
        <taxon>Bacteroidota</taxon>
        <taxon>Flavobacteriia</taxon>
        <taxon>Flavobacteriales</taxon>
        <taxon>Weeksellaceae</taxon>
        <taxon>Moheibacter</taxon>
    </lineage>
</organism>
<evidence type="ECO:0000256" key="1">
    <source>
        <dbReference type="ARBA" id="ARBA00022729"/>
    </source>
</evidence>
<protein>
    <submittedName>
        <fullName evidence="4">T9SS type A sorting domain-containing protein</fullName>
    </submittedName>
</protein>
<evidence type="ECO:0000313" key="5">
    <source>
        <dbReference type="Proteomes" id="UP000552241"/>
    </source>
</evidence>
<name>A0A838ZT35_9FLAO</name>
<evidence type="ECO:0000313" key="4">
    <source>
        <dbReference type="EMBL" id="MBA5630109.1"/>
    </source>
</evidence>
<reference evidence="4 5" key="1">
    <citation type="submission" date="2020-07" db="EMBL/GenBank/DDBJ databases">
        <title>Moheibacter lacus sp. nov., a member of the family Flavobacteriaceae isolated from freshwater lake sediment.</title>
        <authorList>
            <person name="Liu Y."/>
        </authorList>
    </citation>
    <scope>NUCLEOTIDE SEQUENCE [LARGE SCALE GENOMIC DNA]</scope>
    <source>
        <strain evidence="4 5">BDHS18</strain>
    </source>
</reference>
<comment type="caution">
    <text evidence="4">The sequence shown here is derived from an EMBL/GenBank/DDBJ whole genome shotgun (WGS) entry which is preliminary data.</text>
</comment>
<gene>
    <name evidence="4" type="ORF">HU137_10030</name>
</gene>
<keyword evidence="1 2" id="KW-0732">Signal</keyword>
<evidence type="ECO:0000256" key="2">
    <source>
        <dbReference type="SAM" id="SignalP"/>
    </source>
</evidence>
<dbReference type="InterPro" id="IPR026444">
    <property type="entry name" value="Secre_tail"/>
</dbReference>
<evidence type="ECO:0000259" key="3">
    <source>
        <dbReference type="Pfam" id="PF18962"/>
    </source>
</evidence>
<feature type="chain" id="PRO_5032711909" evidence="2">
    <location>
        <begin position="19"/>
        <end position="232"/>
    </location>
</feature>